<dbReference type="AlphaFoldDB" id="A0A7W5VES2"/>
<evidence type="ECO:0000259" key="2">
    <source>
        <dbReference type="Pfam" id="PF07693"/>
    </source>
</evidence>
<proteinExistence type="predicted"/>
<organism evidence="3 4">
    <name type="scientific">Nonomuraea dietziae</name>
    <dbReference type="NCBI Taxonomy" id="65515"/>
    <lineage>
        <taxon>Bacteria</taxon>
        <taxon>Bacillati</taxon>
        <taxon>Actinomycetota</taxon>
        <taxon>Actinomycetes</taxon>
        <taxon>Streptosporangiales</taxon>
        <taxon>Streptosporangiaceae</taxon>
        <taxon>Nonomuraea</taxon>
    </lineage>
</organism>
<keyword evidence="1" id="KW-1133">Transmembrane helix</keyword>
<name>A0A7W5VES2_9ACTN</name>
<sequence>MISDRRNEVFAELLTRALDDPEITTALAANGAPAAKELREAAAEQRDRILGQARAAEEEYVRAVARQREDDRGRRLVGRLTAIGTASSIVVTLASAAITGWSTELEAAFAERRPVSPVTVAGTALGMLVGIAAIAAIAAFVTWWASALLSEGVRAGDPAAEDRRLTRTLLVPAGVAAVLTAAMLGVSAEHVVWQFTHGRPPGADEATTWGVWVTLGALAIFGGTFLGWSSEMLPGMREGEGERLDGLLTAWHEALYESTLGFVRGEISIRTARRYATTLTIGRDTGLRKSRGLDFHVDTEADVRLLVTSQAMDGGSIALAGPRGAGKSEVLARFCRPDDPATVLSVEVTAPVAYDRREFMLLLLETLCERVIEAGLTSAEEARRLLGRIRYQHTRAREANVGVGWGGWGLSAKHGTSLARQPMTYPEIVRRLKDFLTTVANEVNRADQGRRLVIGVDELDRIAPSTAARDFLNELKVVFDVPHCLFVLSVSDEALRDAELTPLDRRDAFDSAIDEVVRVSPLDYRTALRLLDNRAVGMPAPFAALFYCLSGAIPRDLLRTARAATALVTPERPRSLTEVTAALVRRELARTAGSAPATGDAPQELLQFFHADLVAAHGGLSRLAGHLATQSAATPGAGRLGATLVNRACFLDTVEQIFVDGLDQESITRAAEPGFPGSFAALARAQRETGVADVLARSSLEQIRRAWGLPAVPSLA</sequence>
<feature type="transmembrane region" description="Helical" evidence="1">
    <location>
        <begin position="208"/>
        <end position="228"/>
    </location>
</feature>
<dbReference type="GeneID" id="95392727"/>
<dbReference type="InterPro" id="IPR011646">
    <property type="entry name" value="KAP_P-loop"/>
</dbReference>
<dbReference type="Gene3D" id="3.40.50.300">
    <property type="entry name" value="P-loop containing nucleotide triphosphate hydrolases"/>
    <property type="match status" value="1"/>
</dbReference>
<feature type="transmembrane region" description="Helical" evidence="1">
    <location>
        <begin position="169"/>
        <end position="188"/>
    </location>
</feature>
<gene>
    <name evidence="3" type="ORF">FHR33_006450</name>
</gene>
<dbReference type="Proteomes" id="UP000579945">
    <property type="component" value="Unassembled WGS sequence"/>
</dbReference>
<accession>A0A7W5VES2</accession>
<dbReference type="EMBL" id="JACIBV010000001">
    <property type="protein sequence ID" value="MBB3730590.1"/>
    <property type="molecule type" value="Genomic_DNA"/>
</dbReference>
<keyword evidence="4" id="KW-1185">Reference proteome</keyword>
<feature type="transmembrane region" description="Helical" evidence="1">
    <location>
        <begin position="118"/>
        <end position="149"/>
    </location>
</feature>
<keyword evidence="1" id="KW-0812">Transmembrane</keyword>
<feature type="domain" description="KAP NTPase" evidence="2">
    <location>
        <begin position="305"/>
        <end position="496"/>
    </location>
</feature>
<dbReference type="RefSeq" id="WP_183655486.1">
    <property type="nucleotide sequence ID" value="NZ_JACIBV010000001.1"/>
</dbReference>
<dbReference type="InterPro" id="IPR027417">
    <property type="entry name" value="P-loop_NTPase"/>
</dbReference>
<evidence type="ECO:0000256" key="1">
    <source>
        <dbReference type="SAM" id="Phobius"/>
    </source>
</evidence>
<dbReference type="SUPFAM" id="SSF52540">
    <property type="entry name" value="P-loop containing nucleoside triphosphate hydrolases"/>
    <property type="match status" value="1"/>
</dbReference>
<evidence type="ECO:0000313" key="3">
    <source>
        <dbReference type="EMBL" id="MBB3730590.1"/>
    </source>
</evidence>
<reference evidence="3 4" key="1">
    <citation type="submission" date="2020-08" db="EMBL/GenBank/DDBJ databases">
        <title>Sequencing the genomes of 1000 actinobacteria strains.</title>
        <authorList>
            <person name="Klenk H.-P."/>
        </authorList>
    </citation>
    <scope>NUCLEOTIDE SEQUENCE [LARGE SCALE GENOMIC DNA]</scope>
    <source>
        <strain evidence="3 4">DSM 44320</strain>
    </source>
</reference>
<dbReference type="Pfam" id="PF07693">
    <property type="entry name" value="KAP_NTPase"/>
    <property type="match status" value="1"/>
</dbReference>
<feature type="transmembrane region" description="Helical" evidence="1">
    <location>
        <begin position="76"/>
        <end position="98"/>
    </location>
</feature>
<comment type="caution">
    <text evidence="3">The sequence shown here is derived from an EMBL/GenBank/DDBJ whole genome shotgun (WGS) entry which is preliminary data.</text>
</comment>
<protein>
    <recommendedName>
        <fullName evidence="2">KAP NTPase domain-containing protein</fullName>
    </recommendedName>
</protein>
<evidence type="ECO:0000313" key="4">
    <source>
        <dbReference type="Proteomes" id="UP000579945"/>
    </source>
</evidence>
<keyword evidence="1" id="KW-0472">Membrane</keyword>